<name>A0A834M570_RHYFE</name>
<dbReference type="AlphaFoldDB" id="A0A834M570"/>
<protein>
    <submittedName>
        <fullName evidence="2">Uncharacterized protein</fullName>
    </submittedName>
</protein>
<feature type="signal peptide" evidence="1">
    <location>
        <begin position="1"/>
        <end position="19"/>
    </location>
</feature>
<evidence type="ECO:0000313" key="2">
    <source>
        <dbReference type="EMBL" id="KAF7272456.1"/>
    </source>
</evidence>
<comment type="caution">
    <text evidence="2">The sequence shown here is derived from an EMBL/GenBank/DDBJ whole genome shotgun (WGS) entry which is preliminary data.</text>
</comment>
<keyword evidence="1" id="KW-0732">Signal</keyword>
<feature type="chain" id="PRO_5032854047" evidence="1">
    <location>
        <begin position="20"/>
        <end position="114"/>
    </location>
</feature>
<evidence type="ECO:0000313" key="3">
    <source>
        <dbReference type="Proteomes" id="UP000625711"/>
    </source>
</evidence>
<sequence>MLKLQVVLVVAIVVAAVLSSDRHRFSAVKTHFGPVGVRSSYRIDILHKFASKAYRDLDVRAGVVTVSYDDQENIIRKPDLTTFLSSTPVVVTPVTDILKHNENVIIKPVTALLY</sequence>
<dbReference type="Proteomes" id="UP000625711">
    <property type="component" value="Unassembled WGS sequence"/>
</dbReference>
<gene>
    <name evidence="2" type="ORF">GWI33_014755</name>
</gene>
<organism evidence="2 3">
    <name type="scientific">Rhynchophorus ferrugineus</name>
    <name type="common">Red palm weevil</name>
    <name type="synonym">Curculio ferrugineus</name>
    <dbReference type="NCBI Taxonomy" id="354439"/>
    <lineage>
        <taxon>Eukaryota</taxon>
        <taxon>Metazoa</taxon>
        <taxon>Ecdysozoa</taxon>
        <taxon>Arthropoda</taxon>
        <taxon>Hexapoda</taxon>
        <taxon>Insecta</taxon>
        <taxon>Pterygota</taxon>
        <taxon>Neoptera</taxon>
        <taxon>Endopterygota</taxon>
        <taxon>Coleoptera</taxon>
        <taxon>Polyphaga</taxon>
        <taxon>Cucujiformia</taxon>
        <taxon>Curculionidae</taxon>
        <taxon>Dryophthorinae</taxon>
        <taxon>Rhynchophorus</taxon>
    </lineage>
</organism>
<evidence type="ECO:0000256" key="1">
    <source>
        <dbReference type="SAM" id="SignalP"/>
    </source>
</evidence>
<keyword evidence="3" id="KW-1185">Reference proteome</keyword>
<dbReference type="EMBL" id="JAACXV010013764">
    <property type="protein sequence ID" value="KAF7272456.1"/>
    <property type="molecule type" value="Genomic_DNA"/>
</dbReference>
<accession>A0A834M570</accession>
<reference evidence="2" key="1">
    <citation type="submission" date="2020-08" db="EMBL/GenBank/DDBJ databases">
        <title>Genome sequencing and assembly of the red palm weevil Rhynchophorus ferrugineus.</title>
        <authorList>
            <person name="Dias G.B."/>
            <person name="Bergman C.M."/>
            <person name="Manee M."/>
        </authorList>
    </citation>
    <scope>NUCLEOTIDE SEQUENCE</scope>
    <source>
        <strain evidence="2">AA-2017</strain>
        <tissue evidence="2">Whole larva</tissue>
    </source>
</reference>
<proteinExistence type="predicted"/>